<comment type="caution">
    <text evidence="1">The sequence shown here is derived from an EMBL/GenBank/DDBJ whole genome shotgun (WGS) entry which is preliminary data.</text>
</comment>
<keyword evidence="2" id="KW-1185">Reference proteome</keyword>
<dbReference type="Proteomes" id="UP000321567">
    <property type="component" value="Unassembled WGS sequence"/>
</dbReference>
<dbReference type="InterPro" id="IPR011231">
    <property type="entry name" value="Phage_VT1-Sakai_H0018"/>
</dbReference>
<proteinExistence type="predicted"/>
<dbReference type="PIRSF" id="PIRSF030771">
    <property type="entry name" value="UCP030771"/>
    <property type="match status" value="1"/>
</dbReference>
<protein>
    <recommendedName>
        <fullName evidence="3">DUF2190 family protein</fullName>
    </recommendedName>
</protein>
<reference evidence="1 2" key="1">
    <citation type="submission" date="2019-07" db="EMBL/GenBank/DDBJ databases">
        <title>Whole genome shotgun sequence of Rhodospirillum oryzae NBRC 107573.</title>
        <authorList>
            <person name="Hosoyama A."/>
            <person name="Uohara A."/>
            <person name="Ohji S."/>
            <person name="Ichikawa N."/>
        </authorList>
    </citation>
    <scope>NUCLEOTIDE SEQUENCE [LARGE SCALE GENOMIC DNA]</scope>
    <source>
        <strain evidence="1 2">NBRC 107573</strain>
    </source>
</reference>
<dbReference type="OrthoDB" id="5365964at2"/>
<dbReference type="RefSeq" id="WP_147163966.1">
    <property type="nucleotide sequence ID" value="NZ_BJZO01000054.1"/>
</dbReference>
<name>A0A512H912_9PROT</name>
<dbReference type="AlphaFoldDB" id="A0A512H912"/>
<sequence>MRNFVQPGHNVTLNAPYALPGGAGALVGALFGVATTDAPSGAAVTLATTGVFDLAKTAGEAWTVGAKVYWNDDAKTVTTTATDNTLIGVALAAAPSAATVGRVRLNGAVA</sequence>
<evidence type="ECO:0000313" key="2">
    <source>
        <dbReference type="Proteomes" id="UP000321567"/>
    </source>
</evidence>
<evidence type="ECO:0000313" key="1">
    <source>
        <dbReference type="EMBL" id="GEO81946.1"/>
    </source>
</evidence>
<gene>
    <name evidence="1" type="ORF">ROR02_20770</name>
</gene>
<evidence type="ECO:0008006" key="3">
    <source>
        <dbReference type="Google" id="ProtNLM"/>
    </source>
</evidence>
<dbReference type="Pfam" id="PF09956">
    <property type="entry name" value="Phage_cement_2"/>
    <property type="match status" value="1"/>
</dbReference>
<organism evidence="1 2">
    <name type="scientific">Pararhodospirillum oryzae</name>
    <dbReference type="NCBI Taxonomy" id="478448"/>
    <lineage>
        <taxon>Bacteria</taxon>
        <taxon>Pseudomonadati</taxon>
        <taxon>Pseudomonadota</taxon>
        <taxon>Alphaproteobacteria</taxon>
        <taxon>Rhodospirillales</taxon>
        <taxon>Rhodospirillaceae</taxon>
        <taxon>Pararhodospirillum</taxon>
    </lineage>
</organism>
<dbReference type="EMBL" id="BJZO01000054">
    <property type="protein sequence ID" value="GEO81946.1"/>
    <property type="molecule type" value="Genomic_DNA"/>
</dbReference>
<accession>A0A512H912</accession>